<dbReference type="EMBL" id="LR824011">
    <property type="protein sequence ID" value="CAD0198097.1"/>
    <property type="molecule type" value="Genomic_DNA"/>
</dbReference>
<feature type="region of interest" description="Disordered" evidence="1">
    <location>
        <begin position="206"/>
        <end position="240"/>
    </location>
</feature>
<feature type="compositionally biased region" description="Pro residues" evidence="1">
    <location>
        <begin position="224"/>
        <end position="236"/>
    </location>
</feature>
<sequence>MTPAMCTPRRQRCTAPQPPRCCLTPRLAAHRTDAAVAGDQSLQITHDTRQQAMVVGHHQLKRDVESATTCPRHIELNRTLQITPYVKRTPTAKYCVDVNLLKLTSYLGVVVVPTSIVATSGGSLRPASGAVAGGGGGAERACRPPIHLAADMFTSCSPPSPVPARTSPPLPSALWLLIALRGRRTPLLSTLASAIFIVICTDDPHPPAPSDPSPRTPCPRDPRPSPCAPRPAPPPRGFRIDARNVGCVSVRAVGGRSLATPTTAH</sequence>
<organism evidence="2 3">
    <name type="scientific">Chrysodeixis includens</name>
    <name type="common">Soybean looper</name>
    <name type="synonym">Pseudoplusia includens</name>
    <dbReference type="NCBI Taxonomy" id="689277"/>
    <lineage>
        <taxon>Eukaryota</taxon>
        <taxon>Metazoa</taxon>
        <taxon>Ecdysozoa</taxon>
        <taxon>Arthropoda</taxon>
        <taxon>Hexapoda</taxon>
        <taxon>Insecta</taxon>
        <taxon>Pterygota</taxon>
        <taxon>Neoptera</taxon>
        <taxon>Endopterygota</taxon>
        <taxon>Lepidoptera</taxon>
        <taxon>Glossata</taxon>
        <taxon>Ditrysia</taxon>
        <taxon>Noctuoidea</taxon>
        <taxon>Noctuidae</taxon>
        <taxon>Plusiinae</taxon>
        <taxon>Chrysodeixis</taxon>
    </lineage>
</organism>
<evidence type="ECO:0000313" key="2">
    <source>
        <dbReference type="EMBL" id="CAD0198097.1"/>
    </source>
</evidence>
<proteinExistence type="predicted"/>
<protein>
    <submittedName>
        <fullName evidence="2">Uncharacterized protein</fullName>
    </submittedName>
</protein>
<reference evidence="2" key="1">
    <citation type="submission" date="2021-12" db="EMBL/GenBank/DDBJ databases">
        <authorList>
            <person name="King R."/>
        </authorList>
    </citation>
    <scope>NUCLEOTIDE SEQUENCE</scope>
</reference>
<name>A0A9N8PXP5_CHRIL</name>
<accession>A0A9N8PXP5</accession>
<feature type="compositionally biased region" description="Pro residues" evidence="1">
    <location>
        <begin position="206"/>
        <end position="217"/>
    </location>
</feature>
<dbReference type="AlphaFoldDB" id="A0A9N8PXP5"/>
<keyword evidence="3" id="KW-1185">Reference proteome</keyword>
<gene>
    <name evidence="2" type="ORF">CINC_LOCUS12372</name>
</gene>
<dbReference type="Proteomes" id="UP001154114">
    <property type="component" value="Chromosome 8"/>
</dbReference>
<evidence type="ECO:0000313" key="3">
    <source>
        <dbReference type="Proteomes" id="UP001154114"/>
    </source>
</evidence>
<evidence type="ECO:0000256" key="1">
    <source>
        <dbReference type="SAM" id="MobiDB-lite"/>
    </source>
</evidence>